<proteinExistence type="inferred from homology"/>
<evidence type="ECO:0000313" key="10">
    <source>
        <dbReference type="Proteomes" id="UP000000466"/>
    </source>
</evidence>
<dbReference type="Proteomes" id="UP000000466">
    <property type="component" value="Chromosome"/>
</dbReference>
<dbReference type="InterPro" id="IPR053924">
    <property type="entry name" value="RecX_HTH_2nd"/>
</dbReference>
<name>K4KP96_SIMAS</name>
<evidence type="ECO:0000259" key="6">
    <source>
        <dbReference type="Pfam" id="PF02631"/>
    </source>
</evidence>
<evidence type="ECO:0000256" key="5">
    <source>
        <dbReference type="HAMAP-Rule" id="MF_01114"/>
    </source>
</evidence>
<sequence>MARCATEGEVLDAAIRLLARREYSAAELRRKLEAKTDHAAWIDAAIERVQSLGYQSDCRYTESFIRYAVSQGKGPVWIRYQLQHKGLCEQLVSQQLADADVDWDQLAMETLARRFTHAGTDAKERAKQYRLLSGRGFNPDSVRKAMESLPEIMCD</sequence>
<dbReference type="Pfam" id="PF21981">
    <property type="entry name" value="RecX_HTH3"/>
    <property type="match status" value="1"/>
</dbReference>
<evidence type="ECO:0000256" key="3">
    <source>
        <dbReference type="ARBA" id="ARBA00018111"/>
    </source>
</evidence>
<dbReference type="GO" id="GO:0005737">
    <property type="term" value="C:cytoplasm"/>
    <property type="evidence" value="ECO:0007669"/>
    <property type="project" value="UniProtKB-SubCell"/>
</dbReference>
<dbReference type="OrthoDB" id="7066780at2"/>
<dbReference type="Pfam" id="PF02631">
    <property type="entry name" value="RecX_HTH2"/>
    <property type="match status" value="1"/>
</dbReference>
<dbReference type="InterPro" id="IPR053926">
    <property type="entry name" value="RecX_HTH_1st"/>
</dbReference>
<dbReference type="STRING" id="1117647.M5M_19410"/>
<evidence type="ECO:0000259" key="7">
    <source>
        <dbReference type="Pfam" id="PF21981"/>
    </source>
</evidence>
<dbReference type="AlphaFoldDB" id="K4KP96"/>
<feature type="domain" description="RecX third three-helical" evidence="7">
    <location>
        <begin position="105"/>
        <end position="146"/>
    </location>
</feature>
<protein>
    <recommendedName>
        <fullName evidence="3 5">Regulatory protein RecX</fullName>
    </recommendedName>
</protein>
<dbReference type="InterPro" id="IPR003783">
    <property type="entry name" value="Regulatory_RecX"/>
</dbReference>
<dbReference type="GO" id="GO:0006282">
    <property type="term" value="P:regulation of DNA repair"/>
    <property type="evidence" value="ECO:0007669"/>
    <property type="project" value="UniProtKB-UniRule"/>
</dbReference>
<evidence type="ECO:0000313" key="9">
    <source>
        <dbReference type="EMBL" id="AFV01005.2"/>
    </source>
</evidence>
<dbReference type="InterPro" id="IPR053925">
    <property type="entry name" value="RecX_HTH_3rd"/>
</dbReference>
<keyword evidence="4 5" id="KW-0963">Cytoplasm</keyword>
<dbReference type="Pfam" id="PF21982">
    <property type="entry name" value="RecX_HTH1"/>
    <property type="match status" value="1"/>
</dbReference>
<dbReference type="Gene3D" id="1.10.10.10">
    <property type="entry name" value="Winged helix-like DNA-binding domain superfamily/Winged helix DNA-binding domain"/>
    <property type="match status" value="3"/>
</dbReference>
<organism evidence="9 10">
    <name type="scientific">Simiduia agarivorans (strain DSM 21679 / JCM 13881 / BCRC 17597 / SA1)</name>
    <dbReference type="NCBI Taxonomy" id="1117647"/>
    <lineage>
        <taxon>Bacteria</taxon>
        <taxon>Pseudomonadati</taxon>
        <taxon>Pseudomonadota</taxon>
        <taxon>Gammaproteobacteria</taxon>
        <taxon>Cellvibrionales</taxon>
        <taxon>Cellvibrionaceae</taxon>
        <taxon>Simiduia</taxon>
    </lineage>
</organism>
<evidence type="ECO:0000256" key="2">
    <source>
        <dbReference type="ARBA" id="ARBA00009695"/>
    </source>
</evidence>
<accession>K4KP96</accession>
<keyword evidence="10" id="KW-1185">Reference proteome</keyword>
<reference evidence="9 10" key="1">
    <citation type="journal article" date="2013" name="Genome Announc.">
        <title>Complete genome sequence of Simiduia agarivorans SA1(T), a marine bacterium able to degrade a variety of polysaccharides.</title>
        <authorList>
            <person name="Lin S.Y."/>
            <person name="Shieh W.Y."/>
            <person name="Chen J.S."/>
            <person name="Tang S.L."/>
        </authorList>
    </citation>
    <scope>NUCLEOTIDE SEQUENCE [LARGE SCALE GENOMIC DNA]</scope>
    <source>
        <strain evidence="10">DSM 21679 / JCM 13881 / BCRC 17597 / SA1</strain>
    </source>
</reference>
<dbReference type="KEGG" id="saga:M5M_19410"/>
<dbReference type="PANTHER" id="PTHR33602">
    <property type="entry name" value="REGULATORY PROTEIN RECX FAMILY PROTEIN"/>
    <property type="match status" value="1"/>
</dbReference>
<evidence type="ECO:0000256" key="1">
    <source>
        <dbReference type="ARBA" id="ARBA00004496"/>
    </source>
</evidence>
<dbReference type="HOGENOM" id="CLU_066607_3_2_6"/>
<gene>
    <name evidence="5" type="primary">recX</name>
    <name evidence="9" type="ordered locus">M5M_19410</name>
</gene>
<evidence type="ECO:0000256" key="4">
    <source>
        <dbReference type="ARBA" id="ARBA00022490"/>
    </source>
</evidence>
<feature type="domain" description="RecX second three-helical" evidence="6">
    <location>
        <begin position="56"/>
        <end position="94"/>
    </location>
</feature>
<comment type="similarity">
    <text evidence="2 5">Belongs to the RecX family.</text>
</comment>
<evidence type="ECO:0000259" key="8">
    <source>
        <dbReference type="Pfam" id="PF21982"/>
    </source>
</evidence>
<dbReference type="RefSeq" id="WP_016389958.1">
    <property type="nucleotide sequence ID" value="NC_018868.3"/>
</dbReference>
<dbReference type="EMBL" id="CP003746">
    <property type="protein sequence ID" value="AFV01005.2"/>
    <property type="molecule type" value="Genomic_DNA"/>
</dbReference>
<feature type="domain" description="RecX first three-helical" evidence="8">
    <location>
        <begin position="12"/>
        <end position="48"/>
    </location>
</feature>
<comment type="function">
    <text evidence="5">Modulates RecA activity.</text>
</comment>
<dbReference type="eggNOG" id="COG2137">
    <property type="taxonomic scope" value="Bacteria"/>
</dbReference>
<comment type="subcellular location">
    <subcellularLocation>
        <location evidence="1 5">Cytoplasm</location>
    </subcellularLocation>
</comment>
<dbReference type="PANTHER" id="PTHR33602:SF1">
    <property type="entry name" value="REGULATORY PROTEIN RECX FAMILY PROTEIN"/>
    <property type="match status" value="1"/>
</dbReference>
<dbReference type="HAMAP" id="MF_01114">
    <property type="entry name" value="RecX"/>
    <property type="match status" value="1"/>
</dbReference>
<dbReference type="InterPro" id="IPR036388">
    <property type="entry name" value="WH-like_DNA-bd_sf"/>
</dbReference>